<evidence type="ECO:0000256" key="4">
    <source>
        <dbReference type="ARBA" id="ARBA00022490"/>
    </source>
</evidence>
<evidence type="ECO:0000256" key="5">
    <source>
        <dbReference type="ARBA" id="ARBA00023186"/>
    </source>
</evidence>
<dbReference type="OrthoDB" id="9180899at2"/>
<dbReference type="AlphaFoldDB" id="A0A4R3VEQ2"/>
<evidence type="ECO:0000313" key="6">
    <source>
        <dbReference type="EMBL" id="TCV03876.1"/>
    </source>
</evidence>
<dbReference type="PANTHER" id="PTHR39585:SF1">
    <property type="entry name" value="FAD ASSEMBLY FACTOR SDHE"/>
    <property type="match status" value="1"/>
</dbReference>
<evidence type="ECO:0000313" key="7">
    <source>
        <dbReference type="Proteomes" id="UP000295110"/>
    </source>
</evidence>
<dbReference type="InterPro" id="IPR005631">
    <property type="entry name" value="SDH"/>
</dbReference>
<evidence type="ECO:0000256" key="3">
    <source>
        <dbReference type="ARBA" id="ARBA00019418"/>
    </source>
</evidence>
<dbReference type="GO" id="GO:0005737">
    <property type="term" value="C:cytoplasm"/>
    <property type="evidence" value="ECO:0007669"/>
    <property type="project" value="UniProtKB-SubCell"/>
</dbReference>
<keyword evidence="7" id="KW-1185">Reference proteome</keyword>
<reference evidence="6 7" key="1">
    <citation type="submission" date="2019-03" db="EMBL/GenBank/DDBJ databases">
        <title>Genomic Encyclopedia of Type Strains, Phase IV (KMG-IV): sequencing the most valuable type-strain genomes for metagenomic binning, comparative biology and taxonomic classification.</title>
        <authorList>
            <person name="Goeker M."/>
        </authorList>
    </citation>
    <scope>NUCLEOTIDE SEQUENCE [LARGE SCALE GENOMIC DNA]</scope>
    <source>
        <strain evidence="6 7">DSM 654</strain>
    </source>
</reference>
<gene>
    <name evidence="6" type="ORF">EV671_1002138</name>
</gene>
<name>A0A4R3VEQ2_ROSSA</name>
<evidence type="ECO:0000256" key="1">
    <source>
        <dbReference type="ARBA" id="ARBA00004496"/>
    </source>
</evidence>
<dbReference type="SUPFAM" id="SSF109910">
    <property type="entry name" value="YgfY-like"/>
    <property type="match status" value="1"/>
</dbReference>
<dbReference type="InterPro" id="IPR050531">
    <property type="entry name" value="SdhE_FAD_assembly_factor"/>
</dbReference>
<sequence length="90" mass="10301">MSEVAVPMIDERALSKLRWRCRRGLLENDLFIERFFARQGERVSVTQAEGLTMLMDLADNDLLDLLLRRKEPGGEIDTAAVREVLGLLRT</sequence>
<accession>A0A4R3VEQ2</accession>
<comment type="subcellular location">
    <subcellularLocation>
        <location evidence="1">Cytoplasm</location>
    </subcellularLocation>
</comment>
<comment type="caution">
    <text evidence="6">The sequence shown here is derived from an EMBL/GenBank/DDBJ whole genome shotgun (WGS) entry which is preliminary data.</text>
</comment>
<protein>
    <recommendedName>
        <fullName evidence="3">FAD assembly factor SdhE</fullName>
    </recommendedName>
</protein>
<dbReference type="EMBL" id="SMBU01000002">
    <property type="protein sequence ID" value="TCV03876.1"/>
    <property type="molecule type" value="Genomic_DNA"/>
</dbReference>
<keyword evidence="4" id="KW-0963">Cytoplasm</keyword>
<dbReference type="Pfam" id="PF03937">
    <property type="entry name" value="Sdh5"/>
    <property type="match status" value="1"/>
</dbReference>
<proteinExistence type="inferred from homology"/>
<keyword evidence="5" id="KW-0143">Chaperone</keyword>
<dbReference type="Gene3D" id="1.10.150.250">
    <property type="entry name" value="Flavinator of succinate dehydrogenase"/>
    <property type="match status" value="1"/>
</dbReference>
<dbReference type="PANTHER" id="PTHR39585">
    <property type="entry name" value="FAD ASSEMBLY FACTOR SDHE"/>
    <property type="match status" value="1"/>
</dbReference>
<comment type="similarity">
    <text evidence="2">Belongs to the SdhE FAD assembly factor family.</text>
</comment>
<dbReference type="Proteomes" id="UP000295110">
    <property type="component" value="Unassembled WGS sequence"/>
</dbReference>
<dbReference type="GO" id="GO:0006105">
    <property type="term" value="P:succinate metabolic process"/>
    <property type="evidence" value="ECO:0007669"/>
    <property type="project" value="TreeGrafter"/>
</dbReference>
<evidence type="ECO:0000256" key="2">
    <source>
        <dbReference type="ARBA" id="ARBA00008571"/>
    </source>
</evidence>
<organism evidence="6 7">
    <name type="scientific">Roseateles saccharophilus</name>
    <name type="common">Pseudomonas saccharophila</name>
    <dbReference type="NCBI Taxonomy" id="304"/>
    <lineage>
        <taxon>Bacteria</taxon>
        <taxon>Pseudomonadati</taxon>
        <taxon>Pseudomonadota</taxon>
        <taxon>Betaproteobacteria</taxon>
        <taxon>Burkholderiales</taxon>
        <taxon>Sphaerotilaceae</taxon>
        <taxon>Roseateles</taxon>
    </lineage>
</organism>
<dbReference type="InterPro" id="IPR036714">
    <property type="entry name" value="SDH_sf"/>
</dbReference>